<evidence type="ECO:0000313" key="10">
    <source>
        <dbReference type="Proteomes" id="UP000054007"/>
    </source>
</evidence>
<dbReference type="AlphaFoldDB" id="A0A0D7BFW4"/>
<keyword evidence="10" id="KW-1185">Reference proteome</keyword>
<evidence type="ECO:0000256" key="1">
    <source>
        <dbReference type="ARBA" id="ARBA00004191"/>
    </source>
</evidence>
<evidence type="ECO:0000256" key="5">
    <source>
        <dbReference type="ARBA" id="ARBA00023157"/>
    </source>
</evidence>
<gene>
    <name evidence="9" type="ORF">CYLTODRAFT_394528</name>
</gene>
<dbReference type="OrthoDB" id="4225815at2759"/>
<keyword evidence="4 8" id="KW-0964">Secreted</keyword>
<comment type="subunit">
    <text evidence="7">Self-assembles to form functional amyloid fibrils called rodlets. Self-assembly into fibrillar rodlets occurs spontaneously at hydrophobic:hydrophilic interfaces and the rodlets further associate laterally to form amphipathic monolayers.</text>
</comment>
<evidence type="ECO:0000256" key="4">
    <source>
        <dbReference type="ARBA" id="ARBA00022525"/>
    </source>
</evidence>
<evidence type="ECO:0000313" key="9">
    <source>
        <dbReference type="EMBL" id="KIY68984.1"/>
    </source>
</evidence>
<dbReference type="Pfam" id="PF01185">
    <property type="entry name" value="Hydrophobin"/>
    <property type="match status" value="1"/>
</dbReference>
<comment type="subcellular location">
    <subcellularLocation>
        <location evidence="1 8">Secreted</location>
        <location evidence="1 8">Cell wall</location>
    </subcellularLocation>
</comment>
<evidence type="ECO:0000256" key="3">
    <source>
        <dbReference type="ARBA" id="ARBA00022512"/>
    </source>
</evidence>
<keyword evidence="5 8" id="KW-1015">Disulfide bond</keyword>
<evidence type="ECO:0000256" key="6">
    <source>
        <dbReference type="ARBA" id="ARBA00023180"/>
    </source>
</evidence>
<dbReference type="GO" id="GO:0009277">
    <property type="term" value="C:fungal-type cell wall"/>
    <property type="evidence" value="ECO:0007669"/>
    <property type="project" value="InterPro"/>
</dbReference>
<accession>A0A0D7BFW4</accession>
<dbReference type="InterPro" id="IPR001338">
    <property type="entry name" value="Class_I_Hydrophobin"/>
</dbReference>
<keyword evidence="3 8" id="KW-0134">Cell wall</keyword>
<dbReference type="SMART" id="SM00075">
    <property type="entry name" value="HYDRO"/>
    <property type="match status" value="1"/>
</dbReference>
<evidence type="ECO:0000256" key="8">
    <source>
        <dbReference type="RuleBase" id="RU365009"/>
    </source>
</evidence>
<comment type="similarity">
    <text evidence="2 8">Belongs to the fungal hydrophobin family.</text>
</comment>
<reference evidence="9 10" key="1">
    <citation type="journal article" date="2015" name="Fungal Genet. Biol.">
        <title>Evolution of novel wood decay mechanisms in Agaricales revealed by the genome sequences of Fistulina hepatica and Cylindrobasidium torrendii.</title>
        <authorList>
            <person name="Floudas D."/>
            <person name="Held B.W."/>
            <person name="Riley R."/>
            <person name="Nagy L.G."/>
            <person name="Koehler G."/>
            <person name="Ransdell A.S."/>
            <person name="Younus H."/>
            <person name="Chow J."/>
            <person name="Chiniquy J."/>
            <person name="Lipzen A."/>
            <person name="Tritt A."/>
            <person name="Sun H."/>
            <person name="Haridas S."/>
            <person name="LaButti K."/>
            <person name="Ohm R.A."/>
            <person name="Kues U."/>
            <person name="Blanchette R.A."/>
            <person name="Grigoriev I.V."/>
            <person name="Minto R.E."/>
            <person name="Hibbett D.S."/>
        </authorList>
    </citation>
    <scope>NUCLEOTIDE SEQUENCE [LARGE SCALE GENOMIC DNA]</scope>
    <source>
        <strain evidence="9 10">FP15055 ss-10</strain>
    </source>
</reference>
<sequence length="144" mass="14555">MRLSFAAPPIVCSWLYSLPSISNVSAAPRSGPSQGSCGAGHQLCCNGLTSVTDPIVGTIAGLLNINLSGITGNIGVRCSPITVIGGGNGGCKNTAVCCNSVHQNGLLNIGCSTFSLTHLIQACGSSRVKSLCRCSTNGRDGFVL</sequence>
<keyword evidence="6" id="KW-0325">Glycoprotein</keyword>
<dbReference type="STRING" id="1314674.A0A0D7BFW4"/>
<dbReference type="GO" id="GO:0005199">
    <property type="term" value="F:structural constituent of cell wall"/>
    <property type="evidence" value="ECO:0007669"/>
    <property type="project" value="InterPro"/>
</dbReference>
<evidence type="ECO:0000256" key="7">
    <source>
        <dbReference type="ARBA" id="ARBA00093546"/>
    </source>
</evidence>
<dbReference type="Proteomes" id="UP000054007">
    <property type="component" value="Unassembled WGS sequence"/>
</dbReference>
<keyword evidence="8" id="KW-0732">Signal</keyword>
<dbReference type="CDD" id="cd23507">
    <property type="entry name" value="hydrophobin_I"/>
    <property type="match status" value="1"/>
</dbReference>
<dbReference type="EMBL" id="KN880492">
    <property type="protein sequence ID" value="KIY68984.1"/>
    <property type="molecule type" value="Genomic_DNA"/>
</dbReference>
<name>A0A0D7BFW4_9AGAR</name>
<evidence type="ECO:0000256" key="2">
    <source>
        <dbReference type="ARBA" id="ARBA00010446"/>
    </source>
</evidence>
<organism evidence="9 10">
    <name type="scientific">Cylindrobasidium torrendii FP15055 ss-10</name>
    <dbReference type="NCBI Taxonomy" id="1314674"/>
    <lineage>
        <taxon>Eukaryota</taxon>
        <taxon>Fungi</taxon>
        <taxon>Dikarya</taxon>
        <taxon>Basidiomycota</taxon>
        <taxon>Agaricomycotina</taxon>
        <taxon>Agaricomycetes</taxon>
        <taxon>Agaricomycetidae</taxon>
        <taxon>Agaricales</taxon>
        <taxon>Marasmiineae</taxon>
        <taxon>Physalacriaceae</taxon>
        <taxon>Cylindrobasidium</taxon>
    </lineage>
</organism>
<proteinExistence type="inferred from homology"/>
<protein>
    <recommendedName>
        <fullName evidence="8">Hydrophobin</fullName>
    </recommendedName>
</protein>